<name>A0A1A8KKH8_NOTKU</name>
<evidence type="ECO:0000313" key="2">
    <source>
        <dbReference type="EMBL" id="SBR32179.1"/>
    </source>
</evidence>
<dbReference type="AlphaFoldDB" id="A0A1A8KKH8"/>
<evidence type="ECO:0000256" key="1">
    <source>
        <dbReference type="SAM" id="MobiDB-lite"/>
    </source>
</evidence>
<protein>
    <submittedName>
        <fullName evidence="2">Uncharacterized protein</fullName>
    </submittedName>
</protein>
<organism evidence="2">
    <name type="scientific">Nothobranchius kuhntae</name>
    <name type="common">Beira killifish</name>
    <dbReference type="NCBI Taxonomy" id="321403"/>
    <lineage>
        <taxon>Eukaryota</taxon>
        <taxon>Metazoa</taxon>
        <taxon>Chordata</taxon>
        <taxon>Craniata</taxon>
        <taxon>Vertebrata</taxon>
        <taxon>Euteleostomi</taxon>
        <taxon>Actinopterygii</taxon>
        <taxon>Neopterygii</taxon>
        <taxon>Teleostei</taxon>
        <taxon>Neoteleostei</taxon>
        <taxon>Acanthomorphata</taxon>
        <taxon>Ovalentaria</taxon>
        <taxon>Atherinomorphae</taxon>
        <taxon>Cyprinodontiformes</taxon>
        <taxon>Nothobranchiidae</taxon>
        <taxon>Nothobranchius</taxon>
    </lineage>
</organism>
<gene>
    <name evidence="2" type="primary">Nfu_g_1_003254</name>
</gene>
<feature type="non-terminal residue" evidence="2">
    <location>
        <position position="86"/>
    </location>
</feature>
<feature type="non-terminal residue" evidence="2">
    <location>
        <position position="1"/>
    </location>
</feature>
<dbReference type="EMBL" id="HAEE01012129">
    <property type="protein sequence ID" value="SBR32179.1"/>
    <property type="molecule type" value="Transcribed_RNA"/>
</dbReference>
<sequence length="86" mass="9374">SDAEKGSGCFQEKNVRGRTSENDVMSDHVQSTHVSVGAVAIHYARCTSLNPESMNKRRVGGIWVGLEQGLKGRYPACLMVSLVQHT</sequence>
<reference evidence="2" key="1">
    <citation type="submission" date="2016-05" db="EMBL/GenBank/DDBJ databases">
        <authorList>
            <person name="Lavstsen T."/>
            <person name="Jespersen J.S."/>
        </authorList>
    </citation>
    <scope>NUCLEOTIDE SEQUENCE</scope>
    <source>
        <tissue evidence="2">Brain</tissue>
    </source>
</reference>
<proteinExistence type="predicted"/>
<accession>A0A1A8KKH8</accession>
<reference evidence="2" key="2">
    <citation type="submission" date="2016-06" db="EMBL/GenBank/DDBJ databases">
        <title>The genome of a short-lived fish provides insights into sex chromosome evolution and the genetic control of aging.</title>
        <authorList>
            <person name="Reichwald K."/>
            <person name="Felder M."/>
            <person name="Petzold A."/>
            <person name="Koch P."/>
            <person name="Groth M."/>
            <person name="Platzer M."/>
        </authorList>
    </citation>
    <scope>NUCLEOTIDE SEQUENCE</scope>
    <source>
        <tissue evidence="2">Brain</tissue>
    </source>
</reference>
<feature type="region of interest" description="Disordered" evidence="1">
    <location>
        <begin position="1"/>
        <end position="26"/>
    </location>
</feature>